<feature type="signal peptide" evidence="1">
    <location>
        <begin position="1"/>
        <end position="31"/>
    </location>
</feature>
<keyword evidence="1" id="KW-0732">Signal</keyword>
<keyword evidence="3" id="KW-1185">Reference proteome</keyword>
<gene>
    <name evidence="2" type="ORF">GCM10023196_049520</name>
</gene>
<dbReference type="Proteomes" id="UP001501442">
    <property type="component" value="Unassembled WGS sequence"/>
</dbReference>
<organism evidence="2 3">
    <name type="scientific">Actinoallomurus vinaceus</name>
    <dbReference type="NCBI Taxonomy" id="1080074"/>
    <lineage>
        <taxon>Bacteria</taxon>
        <taxon>Bacillati</taxon>
        <taxon>Actinomycetota</taxon>
        <taxon>Actinomycetes</taxon>
        <taxon>Streptosporangiales</taxon>
        <taxon>Thermomonosporaceae</taxon>
        <taxon>Actinoallomurus</taxon>
    </lineage>
</organism>
<proteinExistence type="predicted"/>
<evidence type="ECO:0000313" key="3">
    <source>
        <dbReference type="Proteomes" id="UP001501442"/>
    </source>
</evidence>
<reference evidence="3" key="1">
    <citation type="journal article" date="2019" name="Int. J. Syst. Evol. Microbiol.">
        <title>The Global Catalogue of Microorganisms (GCM) 10K type strain sequencing project: providing services to taxonomists for standard genome sequencing and annotation.</title>
        <authorList>
            <consortium name="The Broad Institute Genomics Platform"/>
            <consortium name="The Broad Institute Genome Sequencing Center for Infectious Disease"/>
            <person name="Wu L."/>
            <person name="Ma J."/>
        </authorList>
    </citation>
    <scope>NUCLEOTIDE SEQUENCE [LARGE SCALE GENOMIC DNA]</scope>
    <source>
        <strain evidence="3">JCM 17939</strain>
    </source>
</reference>
<accession>A0ABP8UGF5</accession>
<protein>
    <recommendedName>
        <fullName evidence="4">Secreted protein</fullName>
    </recommendedName>
</protein>
<dbReference type="RefSeq" id="WP_345433369.1">
    <property type="nucleotide sequence ID" value="NZ_BAABHK010000007.1"/>
</dbReference>
<evidence type="ECO:0000313" key="2">
    <source>
        <dbReference type="EMBL" id="GAA4629308.1"/>
    </source>
</evidence>
<sequence>MLFRRLTAAAAASCAAAAALAVIGPALPAKAAACSNPVPLGPATPINLHNGSGTWTYGYLYVGWYANCQSAYAEVDWRSGWQNAVTGSVYLNWNAPGHNSAEGEVPYPNGGIISWKSANLYQGPGNPYSAGRSFTAAIKVTFHGDPNGWSCGPIVLTGNTHDFSNGGNSGVGDGTCNASGI</sequence>
<evidence type="ECO:0000256" key="1">
    <source>
        <dbReference type="SAM" id="SignalP"/>
    </source>
</evidence>
<comment type="caution">
    <text evidence="2">The sequence shown here is derived from an EMBL/GenBank/DDBJ whole genome shotgun (WGS) entry which is preliminary data.</text>
</comment>
<name>A0ABP8UGF5_9ACTN</name>
<feature type="chain" id="PRO_5047320133" description="Secreted protein" evidence="1">
    <location>
        <begin position="32"/>
        <end position="181"/>
    </location>
</feature>
<dbReference type="EMBL" id="BAABHK010000007">
    <property type="protein sequence ID" value="GAA4629308.1"/>
    <property type="molecule type" value="Genomic_DNA"/>
</dbReference>
<evidence type="ECO:0008006" key="4">
    <source>
        <dbReference type="Google" id="ProtNLM"/>
    </source>
</evidence>